<sequence>MMNITNPIIIHSDPASFDSMLSTSVKQEELRKQLQNGIKLSSGIGNNETFKFIGQTFKAPKIPWIAFSCTYNNGTTMRFYINFDIKLSKLISKTITVVSATQKTKQFNQTWTNSIKVGGKITVILKNNNLKFELSVNNVAINGFLNDNTIKDVTLVTYGGGWKMNGASLIGKIFFRDLTWSPCEIFF</sequence>
<proteinExistence type="predicted"/>
<dbReference type="WBParaSite" id="PDA_v2.g1272.t1">
    <property type="protein sequence ID" value="PDA_v2.g1272.t1"/>
    <property type="gene ID" value="PDA_v2.g1272"/>
</dbReference>
<name>A0A914P4C0_9BILA</name>
<accession>A0A914P4C0</accession>
<organism evidence="1 2">
    <name type="scientific">Panagrolaimus davidi</name>
    <dbReference type="NCBI Taxonomy" id="227884"/>
    <lineage>
        <taxon>Eukaryota</taxon>
        <taxon>Metazoa</taxon>
        <taxon>Ecdysozoa</taxon>
        <taxon>Nematoda</taxon>
        <taxon>Chromadorea</taxon>
        <taxon>Rhabditida</taxon>
        <taxon>Tylenchina</taxon>
        <taxon>Panagrolaimomorpha</taxon>
        <taxon>Panagrolaimoidea</taxon>
        <taxon>Panagrolaimidae</taxon>
        <taxon>Panagrolaimus</taxon>
    </lineage>
</organism>
<evidence type="ECO:0000313" key="1">
    <source>
        <dbReference type="Proteomes" id="UP000887578"/>
    </source>
</evidence>
<protein>
    <submittedName>
        <fullName evidence="2">Uncharacterized protein</fullName>
    </submittedName>
</protein>
<dbReference type="AlphaFoldDB" id="A0A914P4C0"/>
<dbReference type="Proteomes" id="UP000887578">
    <property type="component" value="Unplaced"/>
</dbReference>
<evidence type="ECO:0000313" key="2">
    <source>
        <dbReference type="WBParaSite" id="PDA_v2.g1272.t1"/>
    </source>
</evidence>
<keyword evidence="1" id="KW-1185">Reference proteome</keyword>
<reference evidence="2" key="1">
    <citation type="submission" date="2022-11" db="UniProtKB">
        <authorList>
            <consortium name="WormBaseParasite"/>
        </authorList>
    </citation>
    <scope>IDENTIFICATION</scope>
</reference>